<evidence type="ECO:0000313" key="3">
    <source>
        <dbReference type="WBParaSite" id="PSU_v2.g16027.t1"/>
    </source>
</evidence>
<keyword evidence="2" id="KW-1185">Reference proteome</keyword>
<feature type="region of interest" description="Disordered" evidence="1">
    <location>
        <begin position="1"/>
        <end position="138"/>
    </location>
</feature>
<dbReference type="AlphaFoldDB" id="A0A914YB88"/>
<feature type="compositionally biased region" description="Pro residues" evidence="1">
    <location>
        <begin position="123"/>
        <end position="138"/>
    </location>
</feature>
<name>A0A914YB88_9BILA</name>
<feature type="compositionally biased region" description="Polar residues" evidence="1">
    <location>
        <begin position="73"/>
        <end position="85"/>
    </location>
</feature>
<feature type="compositionally biased region" description="Low complexity" evidence="1">
    <location>
        <begin position="97"/>
        <end position="110"/>
    </location>
</feature>
<protein>
    <submittedName>
        <fullName evidence="3">Uncharacterized protein</fullName>
    </submittedName>
</protein>
<accession>A0A914YB88</accession>
<evidence type="ECO:0000313" key="2">
    <source>
        <dbReference type="Proteomes" id="UP000887577"/>
    </source>
</evidence>
<sequence length="138" mass="15557">MSYEPAKTGGSAGWNDPPASAFLQGRPAGSVRPNMRPKAVPQQYYQQYNPVPQQQMSQYSEHQYQQHPRPHPSYQQHAGHQTYQQYPHPGQPCLVPPHQQTPAVGQQQQPLYPTTSQYSGGPHYPPQQYPPQGGPQQF</sequence>
<dbReference type="WBParaSite" id="PSU_v2.g16027.t1">
    <property type="protein sequence ID" value="PSU_v2.g16027.t1"/>
    <property type="gene ID" value="PSU_v2.g16027"/>
</dbReference>
<proteinExistence type="predicted"/>
<dbReference type="Proteomes" id="UP000887577">
    <property type="component" value="Unplaced"/>
</dbReference>
<evidence type="ECO:0000256" key="1">
    <source>
        <dbReference type="SAM" id="MobiDB-lite"/>
    </source>
</evidence>
<organism evidence="2 3">
    <name type="scientific">Panagrolaimus superbus</name>
    <dbReference type="NCBI Taxonomy" id="310955"/>
    <lineage>
        <taxon>Eukaryota</taxon>
        <taxon>Metazoa</taxon>
        <taxon>Ecdysozoa</taxon>
        <taxon>Nematoda</taxon>
        <taxon>Chromadorea</taxon>
        <taxon>Rhabditida</taxon>
        <taxon>Tylenchina</taxon>
        <taxon>Panagrolaimomorpha</taxon>
        <taxon>Panagrolaimoidea</taxon>
        <taxon>Panagrolaimidae</taxon>
        <taxon>Panagrolaimus</taxon>
    </lineage>
</organism>
<reference evidence="3" key="1">
    <citation type="submission" date="2022-11" db="UniProtKB">
        <authorList>
            <consortium name="WormBaseParasite"/>
        </authorList>
    </citation>
    <scope>IDENTIFICATION</scope>
</reference>
<feature type="compositionally biased region" description="Low complexity" evidence="1">
    <location>
        <begin position="40"/>
        <end position="55"/>
    </location>
</feature>
<feature type="compositionally biased region" description="Polar residues" evidence="1">
    <location>
        <begin position="56"/>
        <end position="66"/>
    </location>
</feature>